<keyword evidence="3 7" id="KW-1133">Transmembrane helix</keyword>
<accession>A0A139SPA9</accession>
<keyword evidence="5 7" id="KW-0456">Lyase</keyword>
<gene>
    <name evidence="7" type="primary">mltG</name>
    <name evidence="8" type="ORF">AXE65_05405</name>
</gene>
<dbReference type="EC" id="4.2.2.29" evidence="7"/>
<name>A0A139SPA9_9GAMM</name>
<dbReference type="AlphaFoldDB" id="A0A139SPA9"/>
<dbReference type="NCBIfam" id="TIGR00247">
    <property type="entry name" value="endolytic transglycosylase MltG"/>
    <property type="match status" value="1"/>
</dbReference>
<evidence type="ECO:0000256" key="4">
    <source>
        <dbReference type="ARBA" id="ARBA00023136"/>
    </source>
</evidence>
<dbReference type="HAMAP" id="MF_02065">
    <property type="entry name" value="MltG"/>
    <property type="match status" value="1"/>
</dbReference>
<dbReference type="OrthoDB" id="9814591at2"/>
<dbReference type="Gene3D" id="3.30.160.60">
    <property type="entry name" value="Classic Zinc Finger"/>
    <property type="match status" value="1"/>
</dbReference>
<dbReference type="InterPro" id="IPR003770">
    <property type="entry name" value="MLTG-like"/>
</dbReference>
<keyword evidence="9" id="KW-1185">Reference proteome</keyword>
<comment type="caution">
    <text evidence="8">The sequence shown here is derived from an EMBL/GenBank/DDBJ whole genome shotgun (WGS) entry which is preliminary data.</text>
</comment>
<dbReference type="RefSeq" id="WP_068391895.1">
    <property type="nucleotide sequence ID" value="NZ_LSZO01000184.1"/>
</dbReference>
<evidence type="ECO:0000256" key="7">
    <source>
        <dbReference type="HAMAP-Rule" id="MF_02065"/>
    </source>
</evidence>
<keyword evidence="2 7" id="KW-0812">Transmembrane</keyword>
<organism evidence="8 9">
    <name type="scientific">Ventosimonas gracilis</name>
    <dbReference type="NCBI Taxonomy" id="1680762"/>
    <lineage>
        <taxon>Bacteria</taxon>
        <taxon>Pseudomonadati</taxon>
        <taxon>Pseudomonadota</taxon>
        <taxon>Gammaproteobacteria</taxon>
        <taxon>Pseudomonadales</taxon>
        <taxon>Ventosimonadaceae</taxon>
        <taxon>Ventosimonas</taxon>
    </lineage>
</organism>
<dbReference type="GO" id="GO:0009252">
    <property type="term" value="P:peptidoglycan biosynthetic process"/>
    <property type="evidence" value="ECO:0007669"/>
    <property type="project" value="UniProtKB-UniRule"/>
</dbReference>
<dbReference type="PANTHER" id="PTHR30518">
    <property type="entry name" value="ENDOLYTIC MUREIN TRANSGLYCOSYLASE"/>
    <property type="match status" value="1"/>
</dbReference>
<sequence>MLRKLTLFALLILLLVGALLAFIWQQQHLALQQPLKLAKPLLMEVPRGTSPDSMLRQLEQNGLIKSAFWARVAWRLNYSGRSLQSGEYQLTAAIKLSEVLDLWQRGKIFQYAFTLIEGWNIRQLRAALAGAPALQQTLADVPDSQLMQHLGLPSGHPEGRFFPDTYRYPRGTSDAELLKRAAKQLDNVLAEEWAKRADNLPYSEPYQALIMASLIEKETGVAHEREEISGVFVRRLARGMRLQTDPTVIYGMGERYNGKLTRAHLREPTPYNTYQIDGLPPTPIALASRAAIHAALHPKEGNSLFFVAKGDGSHRFSDTLDAHNRAVREFQLSRRADYRSTPAPKQQTP</sequence>
<dbReference type="Proteomes" id="UP000072660">
    <property type="component" value="Unassembled WGS sequence"/>
</dbReference>
<keyword evidence="1 7" id="KW-1003">Cell membrane</keyword>
<feature type="site" description="Important for catalytic activity" evidence="7">
    <location>
        <position position="218"/>
    </location>
</feature>
<keyword evidence="6 7" id="KW-0961">Cell wall biogenesis/degradation</keyword>
<dbReference type="GO" id="GO:0071555">
    <property type="term" value="P:cell wall organization"/>
    <property type="evidence" value="ECO:0007669"/>
    <property type="project" value="UniProtKB-KW"/>
</dbReference>
<dbReference type="GO" id="GO:0008932">
    <property type="term" value="F:lytic endotransglycosylase activity"/>
    <property type="evidence" value="ECO:0007669"/>
    <property type="project" value="UniProtKB-UniRule"/>
</dbReference>
<protein>
    <recommendedName>
        <fullName evidence="7">Endolytic murein transglycosylase</fullName>
        <ecNumber evidence="7">4.2.2.29</ecNumber>
    </recommendedName>
    <alternativeName>
        <fullName evidence="7">Peptidoglycan lytic transglycosylase</fullName>
    </alternativeName>
    <alternativeName>
        <fullName evidence="7">Peptidoglycan polymerization terminase</fullName>
    </alternativeName>
</protein>
<comment type="catalytic activity">
    <reaction evidence="7">
        <text>a peptidoglycan chain = a peptidoglycan chain with N-acetyl-1,6-anhydromuramyl-[peptide] at the reducing end + a peptidoglycan chain with N-acetylglucosamine at the non-reducing end.</text>
        <dbReference type="EC" id="4.2.2.29"/>
    </reaction>
</comment>
<evidence type="ECO:0000256" key="1">
    <source>
        <dbReference type="ARBA" id="ARBA00022475"/>
    </source>
</evidence>
<evidence type="ECO:0000313" key="8">
    <source>
        <dbReference type="EMBL" id="KXU36320.1"/>
    </source>
</evidence>
<dbReference type="PANTHER" id="PTHR30518:SF2">
    <property type="entry name" value="ENDOLYTIC MUREIN TRANSGLYCOSYLASE"/>
    <property type="match status" value="1"/>
</dbReference>
<evidence type="ECO:0000256" key="2">
    <source>
        <dbReference type="ARBA" id="ARBA00022692"/>
    </source>
</evidence>
<dbReference type="EMBL" id="LSZO01000184">
    <property type="protein sequence ID" value="KXU36320.1"/>
    <property type="molecule type" value="Genomic_DNA"/>
</dbReference>
<comment type="function">
    <text evidence="7">Functions as a peptidoglycan terminase that cleaves nascent peptidoglycan strands endolytically to terminate their elongation.</text>
</comment>
<dbReference type="Pfam" id="PF02618">
    <property type="entry name" value="YceG"/>
    <property type="match status" value="1"/>
</dbReference>
<dbReference type="Gene3D" id="3.30.1490.480">
    <property type="entry name" value="Endolytic murein transglycosylase"/>
    <property type="match status" value="1"/>
</dbReference>
<keyword evidence="7" id="KW-0997">Cell inner membrane</keyword>
<reference evidence="8 9" key="1">
    <citation type="submission" date="2016-02" db="EMBL/GenBank/DDBJ databases">
        <authorList>
            <person name="Wen L."/>
            <person name="He K."/>
            <person name="Yang H."/>
        </authorList>
    </citation>
    <scope>NUCLEOTIDE SEQUENCE [LARGE SCALE GENOMIC DNA]</scope>
    <source>
        <strain evidence="8 9">CV58</strain>
    </source>
</reference>
<dbReference type="CDD" id="cd08010">
    <property type="entry name" value="MltG_like"/>
    <property type="match status" value="1"/>
</dbReference>
<dbReference type="GO" id="GO:0005886">
    <property type="term" value="C:plasma membrane"/>
    <property type="evidence" value="ECO:0007669"/>
    <property type="project" value="UniProtKB-UniRule"/>
</dbReference>
<evidence type="ECO:0000256" key="3">
    <source>
        <dbReference type="ARBA" id="ARBA00022989"/>
    </source>
</evidence>
<comment type="similarity">
    <text evidence="7">Belongs to the transglycosylase MltG family.</text>
</comment>
<evidence type="ECO:0000256" key="5">
    <source>
        <dbReference type="ARBA" id="ARBA00023239"/>
    </source>
</evidence>
<evidence type="ECO:0000256" key="6">
    <source>
        <dbReference type="ARBA" id="ARBA00023316"/>
    </source>
</evidence>
<evidence type="ECO:0000313" key="9">
    <source>
        <dbReference type="Proteomes" id="UP000072660"/>
    </source>
</evidence>
<proteinExistence type="inferred from homology"/>
<keyword evidence="4 7" id="KW-0472">Membrane</keyword>